<gene>
    <name evidence="2" type="primary">arr</name>
    <name evidence="2" type="ORF">GCM10023313_32450</name>
</gene>
<keyword evidence="3" id="KW-1185">Reference proteome</keyword>
<reference evidence="3" key="1">
    <citation type="journal article" date="2019" name="Int. J. Syst. Evol. Microbiol.">
        <title>The Global Catalogue of Microorganisms (GCM) 10K type strain sequencing project: providing services to taxonomists for standard genome sequencing and annotation.</title>
        <authorList>
            <consortium name="The Broad Institute Genomics Platform"/>
            <consortium name="The Broad Institute Genome Sequencing Center for Infectious Disease"/>
            <person name="Wu L."/>
            <person name="Ma J."/>
        </authorList>
    </citation>
    <scope>NUCLEOTIDE SEQUENCE [LARGE SCALE GENOMIC DNA]</scope>
    <source>
        <strain evidence="3">JCM 18283</strain>
    </source>
</reference>
<evidence type="ECO:0000313" key="3">
    <source>
        <dbReference type="Proteomes" id="UP001501436"/>
    </source>
</evidence>
<accession>A0ABP9G105</accession>
<feature type="domain" description="Rifampin ADP-ribosyltransferase" evidence="1">
    <location>
        <begin position="125"/>
        <end position="223"/>
    </location>
</feature>
<name>A0ABP9G105_9SPHI</name>
<dbReference type="SUPFAM" id="SSF48452">
    <property type="entry name" value="TPR-like"/>
    <property type="match status" value="1"/>
</dbReference>
<evidence type="ECO:0000313" key="2">
    <source>
        <dbReference type="EMBL" id="GAA4925427.1"/>
    </source>
</evidence>
<dbReference type="NCBIfam" id="NF033144">
    <property type="entry name" value="rifampin_ARR"/>
    <property type="match status" value="1"/>
</dbReference>
<sequence length="247" mass="27869">MEFNPHNHIVQLCMQGMQMEEAGDLQKALDLFFQAWSEATNDFEKFIAAWYVARRQSTQADKLMWYESALKLALKIDIDAVQSALPALYSNMAECYEVLGDFDNARTQLELAAASVNKPADKGPFYHGTKANLKEGDLLITGRMSNYQAELVMNHIYFTALINGAGLAAALAKGDGPERVYIVEPTGSFEDDPNVTNKKFPGNPTRSYRTKEPLKIIGEMIEWVRQSPEQLQQWREKLANNRGEIIN</sequence>
<dbReference type="Gene3D" id="1.25.40.10">
    <property type="entry name" value="Tetratricopeptide repeat domain"/>
    <property type="match status" value="1"/>
</dbReference>
<dbReference type="InterPro" id="IPR038611">
    <property type="entry name" value="Arr_sf"/>
</dbReference>
<protein>
    <submittedName>
        <fullName evidence="2">NAD(+)--rifampin ADP-ribosyltransferase</fullName>
    </submittedName>
</protein>
<evidence type="ECO:0000259" key="1">
    <source>
        <dbReference type="Pfam" id="PF12120"/>
    </source>
</evidence>
<dbReference type="Proteomes" id="UP001501436">
    <property type="component" value="Unassembled WGS sequence"/>
</dbReference>
<proteinExistence type="predicted"/>
<comment type="caution">
    <text evidence="2">The sequence shown here is derived from an EMBL/GenBank/DDBJ whole genome shotgun (WGS) entry which is preliminary data.</text>
</comment>
<organism evidence="2 3">
    <name type="scientific">Mucilaginibacter defluvii</name>
    <dbReference type="NCBI Taxonomy" id="1196019"/>
    <lineage>
        <taxon>Bacteria</taxon>
        <taxon>Pseudomonadati</taxon>
        <taxon>Bacteroidota</taxon>
        <taxon>Sphingobacteriia</taxon>
        <taxon>Sphingobacteriales</taxon>
        <taxon>Sphingobacteriaceae</taxon>
        <taxon>Mucilaginibacter</taxon>
    </lineage>
</organism>
<dbReference type="InterPro" id="IPR021975">
    <property type="entry name" value="Rifampin_Arr"/>
</dbReference>
<dbReference type="Pfam" id="PF12120">
    <property type="entry name" value="Arr-ms"/>
    <property type="match status" value="1"/>
</dbReference>
<dbReference type="InterPro" id="IPR011990">
    <property type="entry name" value="TPR-like_helical_dom_sf"/>
</dbReference>
<dbReference type="Gene3D" id="3.20.170.40">
    <property type="entry name" value="Rifampin ADP-ribosyltransferase domain"/>
    <property type="match status" value="1"/>
</dbReference>
<dbReference type="EMBL" id="BAABJI010000002">
    <property type="protein sequence ID" value="GAA4925427.1"/>
    <property type="molecule type" value="Genomic_DNA"/>
</dbReference>